<dbReference type="GO" id="GO:0004719">
    <property type="term" value="F:protein-L-isoaspartate (D-aspartate) O-methyltransferase activity"/>
    <property type="evidence" value="ECO:0007669"/>
    <property type="project" value="UniProtKB-UniRule"/>
</dbReference>
<keyword evidence="5 7" id="KW-0808">Transferase</keyword>
<dbReference type="InterPro" id="IPR000682">
    <property type="entry name" value="PCMT"/>
</dbReference>
<proteinExistence type="inferred from homology"/>
<evidence type="ECO:0000256" key="6">
    <source>
        <dbReference type="ARBA" id="ARBA00022691"/>
    </source>
</evidence>
<evidence type="ECO:0000313" key="8">
    <source>
        <dbReference type="EMBL" id="OGL38615.1"/>
    </source>
</evidence>
<comment type="similarity">
    <text evidence="2 7">Belongs to the methyltransferase superfamily. L-isoaspartyl/D-aspartyl protein methyltransferase family.</text>
</comment>
<dbReference type="Pfam" id="PF01135">
    <property type="entry name" value="PCMT"/>
    <property type="match status" value="1"/>
</dbReference>
<evidence type="ECO:0000256" key="3">
    <source>
        <dbReference type="ARBA" id="ARBA00022490"/>
    </source>
</evidence>
<dbReference type="AlphaFoldDB" id="A0A1F7RAN4"/>
<comment type="catalytic activity">
    <reaction evidence="7">
        <text>[protein]-L-isoaspartate + S-adenosyl-L-methionine = [protein]-L-isoaspartate alpha-methyl ester + S-adenosyl-L-homocysteine</text>
        <dbReference type="Rhea" id="RHEA:12705"/>
        <dbReference type="Rhea" id="RHEA-COMP:12143"/>
        <dbReference type="Rhea" id="RHEA-COMP:12144"/>
        <dbReference type="ChEBI" id="CHEBI:57856"/>
        <dbReference type="ChEBI" id="CHEBI:59789"/>
        <dbReference type="ChEBI" id="CHEBI:90596"/>
        <dbReference type="ChEBI" id="CHEBI:90598"/>
        <dbReference type="EC" id="2.1.1.77"/>
    </reaction>
</comment>
<accession>A0A1F7RAN4</accession>
<dbReference type="Proteomes" id="UP000178526">
    <property type="component" value="Unassembled WGS sequence"/>
</dbReference>
<dbReference type="NCBIfam" id="NF001453">
    <property type="entry name" value="PRK00312.1"/>
    <property type="match status" value="1"/>
</dbReference>
<evidence type="ECO:0000256" key="1">
    <source>
        <dbReference type="ARBA" id="ARBA00004496"/>
    </source>
</evidence>
<dbReference type="CDD" id="cd02440">
    <property type="entry name" value="AdoMet_MTases"/>
    <property type="match status" value="1"/>
</dbReference>
<dbReference type="NCBIfam" id="TIGR00080">
    <property type="entry name" value="pimt"/>
    <property type="match status" value="1"/>
</dbReference>
<feature type="active site" evidence="7">
    <location>
        <position position="62"/>
    </location>
</feature>
<gene>
    <name evidence="7" type="primary">pcm</name>
    <name evidence="8" type="ORF">A2042_03330</name>
</gene>
<evidence type="ECO:0000313" key="9">
    <source>
        <dbReference type="Proteomes" id="UP000178526"/>
    </source>
</evidence>
<dbReference type="EMBL" id="MGDB01000143">
    <property type="protein sequence ID" value="OGL38615.1"/>
    <property type="molecule type" value="Genomic_DNA"/>
</dbReference>
<dbReference type="Gene3D" id="3.40.50.150">
    <property type="entry name" value="Vaccinia Virus protein VP39"/>
    <property type="match status" value="1"/>
</dbReference>
<dbReference type="EC" id="2.1.1.77" evidence="7"/>
<evidence type="ECO:0000256" key="2">
    <source>
        <dbReference type="ARBA" id="ARBA00005369"/>
    </source>
</evidence>
<comment type="function">
    <text evidence="7">Catalyzes the methyl esterification of L-isoaspartyl residues in peptides and proteins that result from spontaneous decomposition of normal L-aspartyl and L-asparaginyl residues. It plays a role in the repair and/or degradation of damaged proteins.</text>
</comment>
<comment type="caution">
    <text evidence="8">The sequence shown here is derived from an EMBL/GenBank/DDBJ whole genome shotgun (WGS) entry which is preliminary data.</text>
</comment>
<dbReference type="GO" id="GO:0030091">
    <property type="term" value="P:protein repair"/>
    <property type="evidence" value="ECO:0007669"/>
    <property type="project" value="UniProtKB-UniRule"/>
</dbReference>
<dbReference type="FunFam" id="3.40.50.150:FF:000010">
    <property type="entry name" value="Protein-L-isoaspartate O-methyltransferase"/>
    <property type="match status" value="1"/>
</dbReference>
<dbReference type="HAMAP" id="MF_00090">
    <property type="entry name" value="PIMT"/>
    <property type="match status" value="1"/>
</dbReference>
<organism evidence="8 9">
    <name type="scientific">Candidatus Schekmanbacteria bacterium GWA2_38_11</name>
    <dbReference type="NCBI Taxonomy" id="1817876"/>
    <lineage>
        <taxon>Bacteria</taxon>
        <taxon>Candidatus Schekmaniibacteriota</taxon>
    </lineage>
</organism>
<reference evidence="8 9" key="1">
    <citation type="journal article" date="2016" name="Nat. Commun.">
        <title>Thousands of microbial genomes shed light on interconnected biogeochemical processes in an aquifer system.</title>
        <authorList>
            <person name="Anantharaman K."/>
            <person name="Brown C.T."/>
            <person name="Hug L.A."/>
            <person name="Sharon I."/>
            <person name="Castelle C.J."/>
            <person name="Probst A.J."/>
            <person name="Thomas B.C."/>
            <person name="Singh A."/>
            <person name="Wilkins M.J."/>
            <person name="Karaoz U."/>
            <person name="Brodie E.L."/>
            <person name="Williams K.H."/>
            <person name="Hubbard S.S."/>
            <person name="Banfield J.F."/>
        </authorList>
    </citation>
    <scope>NUCLEOTIDE SEQUENCE [LARGE SCALE GENOMIC DNA]</scope>
</reference>
<dbReference type="PANTHER" id="PTHR11579">
    <property type="entry name" value="PROTEIN-L-ISOASPARTATE O-METHYLTRANSFERASE"/>
    <property type="match status" value="1"/>
</dbReference>
<dbReference type="GO" id="GO:0032259">
    <property type="term" value="P:methylation"/>
    <property type="evidence" value="ECO:0007669"/>
    <property type="project" value="UniProtKB-KW"/>
</dbReference>
<sequence>MKIFTAAREKMVEHQLEDRGIKDIKVLYAMRKVARHLFVTEALQSRAYEDCPLPIGENQTISQPYMVAYMTEALELKSSDIVLEIGTGSGYQSAVLAEIVRQVYSIERIKDLLARARKVFDELDYTNIATKNFDGTYGWKEKSPFDAIIVTAASPDIPEPLIEQLAVGGRLVIPVGNTSSQILKRVRKSEKGIEIEELCGCVFVKLIGKYGWGEDDNNSKGYLIH</sequence>
<keyword evidence="3 7" id="KW-0963">Cytoplasm</keyword>
<name>A0A1F7RAN4_9BACT</name>
<evidence type="ECO:0000256" key="7">
    <source>
        <dbReference type="HAMAP-Rule" id="MF_00090"/>
    </source>
</evidence>
<dbReference type="GO" id="GO:0005737">
    <property type="term" value="C:cytoplasm"/>
    <property type="evidence" value="ECO:0007669"/>
    <property type="project" value="UniProtKB-SubCell"/>
</dbReference>
<keyword evidence="4 7" id="KW-0489">Methyltransferase</keyword>
<protein>
    <recommendedName>
        <fullName evidence="7">Protein-L-isoaspartate O-methyltransferase</fullName>
        <ecNumber evidence="7">2.1.1.77</ecNumber>
    </recommendedName>
    <alternativeName>
        <fullName evidence="7">L-isoaspartyl protein carboxyl methyltransferase</fullName>
    </alternativeName>
    <alternativeName>
        <fullName evidence="7">Protein L-isoaspartyl methyltransferase</fullName>
    </alternativeName>
    <alternativeName>
        <fullName evidence="7">Protein-beta-aspartate methyltransferase</fullName>
        <shortName evidence="7">PIMT</shortName>
    </alternativeName>
</protein>
<evidence type="ECO:0000256" key="5">
    <source>
        <dbReference type="ARBA" id="ARBA00022679"/>
    </source>
</evidence>
<comment type="subcellular location">
    <subcellularLocation>
        <location evidence="1 7">Cytoplasm</location>
    </subcellularLocation>
</comment>
<dbReference type="PANTHER" id="PTHR11579:SF0">
    <property type="entry name" value="PROTEIN-L-ISOASPARTATE(D-ASPARTATE) O-METHYLTRANSFERASE"/>
    <property type="match status" value="1"/>
</dbReference>
<keyword evidence="6 7" id="KW-0949">S-adenosyl-L-methionine</keyword>
<dbReference type="InterPro" id="IPR029063">
    <property type="entry name" value="SAM-dependent_MTases_sf"/>
</dbReference>
<dbReference type="SUPFAM" id="SSF53335">
    <property type="entry name" value="S-adenosyl-L-methionine-dependent methyltransferases"/>
    <property type="match status" value="1"/>
</dbReference>
<evidence type="ECO:0000256" key="4">
    <source>
        <dbReference type="ARBA" id="ARBA00022603"/>
    </source>
</evidence>